<evidence type="ECO:0000256" key="6">
    <source>
        <dbReference type="ARBA" id="ARBA00007383"/>
    </source>
</evidence>
<feature type="region of interest" description="Disordered" evidence="15">
    <location>
        <begin position="1"/>
        <end position="50"/>
    </location>
</feature>
<dbReference type="SUPFAM" id="SSF53098">
    <property type="entry name" value="Ribonuclease H-like"/>
    <property type="match status" value="1"/>
</dbReference>
<comment type="cofactor">
    <cofactor evidence="3">
        <name>Mg(2+)</name>
        <dbReference type="ChEBI" id="CHEBI:18420"/>
    </cofactor>
</comment>
<name>A0A1Q9JEK7_9FIRM</name>
<dbReference type="CDD" id="cd07182">
    <property type="entry name" value="RNase_HII_bacteria_HII_like"/>
    <property type="match status" value="1"/>
</dbReference>
<keyword evidence="7" id="KW-0963">Cytoplasm</keyword>
<dbReference type="GO" id="GO:0005737">
    <property type="term" value="C:cytoplasm"/>
    <property type="evidence" value="ECO:0007669"/>
    <property type="project" value="UniProtKB-SubCell"/>
</dbReference>
<dbReference type="InterPro" id="IPR001352">
    <property type="entry name" value="RNase_HII/HIII"/>
</dbReference>
<protein>
    <recommendedName>
        <fullName evidence="14">Ribonuclease</fullName>
        <ecNumber evidence="14">3.1.26.4</ecNumber>
    </recommendedName>
</protein>
<organism evidence="17 18">
    <name type="scientific">Hornefia porci</name>
    <dbReference type="NCBI Taxonomy" id="2652292"/>
    <lineage>
        <taxon>Bacteria</taxon>
        <taxon>Bacillati</taxon>
        <taxon>Bacillota</taxon>
        <taxon>Clostridia</taxon>
        <taxon>Peptostreptococcales</taxon>
        <taxon>Anaerovoracaceae</taxon>
        <taxon>Hornefia</taxon>
    </lineage>
</organism>
<feature type="compositionally biased region" description="Basic residues" evidence="15">
    <location>
        <begin position="19"/>
        <end position="32"/>
    </location>
</feature>
<evidence type="ECO:0000256" key="13">
    <source>
        <dbReference type="PROSITE-ProRule" id="PRU01319"/>
    </source>
</evidence>
<dbReference type="EMBL" id="MJIE01000001">
    <property type="protein sequence ID" value="OLR54628.1"/>
    <property type="molecule type" value="Genomic_DNA"/>
</dbReference>
<evidence type="ECO:0000256" key="1">
    <source>
        <dbReference type="ARBA" id="ARBA00000077"/>
    </source>
</evidence>
<dbReference type="Gene3D" id="3.30.420.10">
    <property type="entry name" value="Ribonuclease H-like superfamily/Ribonuclease H"/>
    <property type="match status" value="1"/>
</dbReference>
<dbReference type="GO" id="GO:0006298">
    <property type="term" value="P:mismatch repair"/>
    <property type="evidence" value="ECO:0007669"/>
    <property type="project" value="TreeGrafter"/>
</dbReference>
<feature type="compositionally biased region" description="Basic and acidic residues" evidence="15">
    <location>
        <begin position="9"/>
        <end position="18"/>
    </location>
</feature>
<dbReference type="PANTHER" id="PTHR10954:SF18">
    <property type="entry name" value="RIBONUCLEASE HII"/>
    <property type="match status" value="1"/>
</dbReference>
<dbReference type="NCBIfam" id="NF000595">
    <property type="entry name" value="PRK00015.1-3"/>
    <property type="match status" value="1"/>
</dbReference>
<dbReference type="EC" id="3.1.26.4" evidence="14"/>
<evidence type="ECO:0000256" key="8">
    <source>
        <dbReference type="ARBA" id="ARBA00022722"/>
    </source>
</evidence>
<evidence type="ECO:0000256" key="9">
    <source>
        <dbReference type="ARBA" id="ARBA00022723"/>
    </source>
</evidence>
<dbReference type="GO" id="GO:0032299">
    <property type="term" value="C:ribonuclease H2 complex"/>
    <property type="evidence" value="ECO:0007669"/>
    <property type="project" value="TreeGrafter"/>
</dbReference>
<comment type="similarity">
    <text evidence="6 14">Belongs to the RNase HII family.</text>
</comment>
<reference evidence="17 18" key="1">
    <citation type="journal article" date="2016" name="Appl. Environ. Microbiol.">
        <title>Function and Phylogeny of Bacterial Butyryl Coenzyme A:Acetate Transferases and Their Diversity in the Proximal Colon of Swine.</title>
        <authorList>
            <person name="Trachsel J."/>
            <person name="Bayles D.O."/>
            <person name="Looft T."/>
            <person name="Levine U.Y."/>
            <person name="Allen H.K."/>
        </authorList>
    </citation>
    <scope>NUCLEOTIDE SEQUENCE [LARGE SCALE GENOMIC DNA]</scope>
    <source>
        <strain evidence="17 18">68-3-10</strain>
    </source>
</reference>
<feature type="domain" description="RNase H type-2" evidence="16">
    <location>
        <begin position="55"/>
        <end position="246"/>
    </location>
</feature>
<evidence type="ECO:0000259" key="16">
    <source>
        <dbReference type="PROSITE" id="PS51975"/>
    </source>
</evidence>
<evidence type="ECO:0000256" key="5">
    <source>
        <dbReference type="ARBA" id="ARBA00004496"/>
    </source>
</evidence>
<dbReference type="GO" id="GO:0043137">
    <property type="term" value="P:DNA replication, removal of RNA primer"/>
    <property type="evidence" value="ECO:0007669"/>
    <property type="project" value="TreeGrafter"/>
</dbReference>
<dbReference type="PROSITE" id="PS51975">
    <property type="entry name" value="RNASE_H_2"/>
    <property type="match status" value="1"/>
</dbReference>
<keyword evidence="10 14" id="KW-0255">Endonuclease</keyword>
<dbReference type="Proteomes" id="UP000187404">
    <property type="component" value="Unassembled WGS sequence"/>
</dbReference>
<dbReference type="InterPro" id="IPR012337">
    <property type="entry name" value="RNaseH-like_sf"/>
</dbReference>
<dbReference type="InterPro" id="IPR036397">
    <property type="entry name" value="RNaseH_sf"/>
</dbReference>
<comment type="caution">
    <text evidence="17">The sequence shown here is derived from an EMBL/GenBank/DDBJ whole genome shotgun (WGS) entry which is preliminary data.</text>
</comment>
<evidence type="ECO:0000256" key="11">
    <source>
        <dbReference type="ARBA" id="ARBA00022801"/>
    </source>
</evidence>
<keyword evidence="8 14" id="KW-0540">Nuclease</keyword>
<keyword evidence="9" id="KW-0479">Metal-binding</keyword>
<evidence type="ECO:0000313" key="17">
    <source>
        <dbReference type="EMBL" id="OLR54628.1"/>
    </source>
</evidence>
<dbReference type="GO" id="GO:0046872">
    <property type="term" value="F:metal ion binding"/>
    <property type="evidence" value="ECO:0007669"/>
    <property type="project" value="UniProtKB-KW"/>
</dbReference>
<comment type="cofactor">
    <cofactor evidence="2">
        <name>Mn(2+)</name>
        <dbReference type="ChEBI" id="CHEBI:29035"/>
    </cofactor>
</comment>
<keyword evidence="11 14" id="KW-0378">Hydrolase</keyword>
<dbReference type="AlphaFoldDB" id="A0A1Q9JEK7"/>
<comment type="caution">
    <text evidence="13">Lacks conserved residue(s) required for the propagation of feature annotation.</text>
</comment>
<keyword evidence="12" id="KW-0464">Manganese</keyword>
<accession>A0A1Q9JEK7</accession>
<proteinExistence type="inferred from homology"/>
<comment type="subcellular location">
    <subcellularLocation>
        <location evidence="5">Cytoplasm</location>
    </subcellularLocation>
</comment>
<evidence type="ECO:0000256" key="10">
    <source>
        <dbReference type="ARBA" id="ARBA00022759"/>
    </source>
</evidence>
<dbReference type="InterPro" id="IPR022898">
    <property type="entry name" value="RNase_HII"/>
</dbReference>
<comment type="catalytic activity">
    <reaction evidence="1 14">
        <text>Endonucleolytic cleavage to 5'-phosphomonoester.</text>
        <dbReference type="EC" id="3.1.26.4"/>
    </reaction>
</comment>
<dbReference type="GO" id="GO:0003723">
    <property type="term" value="F:RNA binding"/>
    <property type="evidence" value="ECO:0007669"/>
    <property type="project" value="UniProtKB-UniRule"/>
</dbReference>
<sequence>MNFAAAESEGSHWRPHRETSHRRAHYEKRRTGAAHAAAAPGNEASGRGLVGTGDPVYRRYRRGRPGPLAGPVVAACVVLPQDFDLLGVDDSKKLSEKRREHLYSRILERAVAWGIGRRGPEVIDEINILEATKLAMLDAAAAADEMLREKDGSTMEHVLIDALRLEALDKPQTSIIRGDSSSVSIAAASIVAKVTRDRRMIKYAEEYPGYGFERNKGYGTKAHYEGIREHGVTPIHRRNFLKNTGY</sequence>
<evidence type="ECO:0000313" key="18">
    <source>
        <dbReference type="Proteomes" id="UP000187404"/>
    </source>
</evidence>
<dbReference type="InterPro" id="IPR024567">
    <property type="entry name" value="RNase_HII/HIII_dom"/>
</dbReference>
<evidence type="ECO:0000256" key="7">
    <source>
        <dbReference type="ARBA" id="ARBA00022490"/>
    </source>
</evidence>
<evidence type="ECO:0000256" key="3">
    <source>
        <dbReference type="ARBA" id="ARBA00001946"/>
    </source>
</evidence>
<comment type="function">
    <text evidence="4 14">Endonuclease that specifically degrades the RNA of RNA-DNA hybrids.</text>
</comment>
<dbReference type="GO" id="GO:0004523">
    <property type="term" value="F:RNA-DNA hybrid ribonuclease activity"/>
    <property type="evidence" value="ECO:0007669"/>
    <property type="project" value="UniProtKB-EC"/>
</dbReference>
<dbReference type="PANTHER" id="PTHR10954">
    <property type="entry name" value="RIBONUCLEASE H2 SUBUNIT A"/>
    <property type="match status" value="1"/>
</dbReference>
<gene>
    <name evidence="17" type="ORF">BHK98_00080</name>
</gene>
<dbReference type="STRING" id="1261640.BHK98_00080"/>
<evidence type="ECO:0000256" key="14">
    <source>
        <dbReference type="RuleBase" id="RU003515"/>
    </source>
</evidence>
<keyword evidence="18" id="KW-1185">Reference proteome</keyword>
<evidence type="ECO:0000256" key="12">
    <source>
        <dbReference type="ARBA" id="ARBA00023211"/>
    </source>
</evidence>
<evidence type="ECO:0000256" key="15">
    <source>
        <dbReference type="SAM" id="MobiDB-lite"/>
    </source>
</evidence>
<dbReference type="Pfam" id="PF01351">
    <property type="entry name" value="RNase_HII"/>
    <property type="match status" value="1"/>
</dbReference>
<evidence type="ECO:0000256" key="4">
    <source>
        <dbReference type="ARBA" id="ARBA00004065"/>
    </source>
</evidence>
<evidence type="ECO:0000256" key="2">
    <source>
        <dbReference type="ARBA" id="ARBA00001936"/>
    </source>
</evidence>